<reference evidence="1 2" key="1">
    <citation type="journal article" date="2016" name="Proc. Natl. Acad. Sci. U.S.A.">
        <title>Comparative genomics of biotechnologically important yeasts.</title>
        <authorList>
            <person name="Riley R."/>
            <person name="Haridas S."/>
            <person name="Wolfe K.H."/>
            <person name="Lopes M.R."/>
            <person name="Hittinger C.T."/>
            <person name="Goeker M."/>
            <person name="Salamov A.A."/>
            <person name="Wisecaver J.H."/>
            <person name="Long T.M."/>
            <person name="Calvey C.H."/>
            <person name="Aerts A.L."/>
            <person name="Barry K.W."/>
            <person name="Choi C."/>
            <person name="Clum A."/>
            <person name="Coughlan A.Y."/>
            <person name="Deshpande S."/>
            <person name="Douglass A.P."/>
            <person name="Hanson S.J."/>
            <person name="Klenk H.-P."/>
            <person name="LaButti K.M."/>
            <person name="Lapidus A."/>
            <person name="Lindquist E.A."/>
            <person name="Lipzen A.M."/>
            <person name="Meier-Kolthoff J.P."/>
            <person name="Ohm R.A."/>
            <person name="Otillar R.P."/>
            <person name="Pangilinan J.L."/>
            <person name="Peng Y."/>
            <person name="Rokas A."/>
            <person name="Rosa C.A."/>
            <person name="Scheuner C."/>
            <person name="Sibirny A.A."/>
            <person name="Slot J.C."/>
            <person name="Stielow J.B."/>
            <person name="Sun H."/>
            <person name="Kurtzman C.P."/>
            <person name="Blackwell M."/>
            <person name="Grigoriev I.V."/>
            <person name="Jeffries T.W."/>
        </authorList>
    </citation>
    <scope>NUCLEOTIDE SEQUENCE [LARGE SCALE GENOMIC DNA]</scope>
    <source>
        <strain evidence="2">ATCC 58044 / CBS 1984 / NCYC 433 / NRRL Y-366-8</strain>
    </source>
</reference>
<proteinExistence type="predicted"/>
<keyword evidence="2" id="KW-1185">Reference proteome</keyword>
<dbReference type="RefSeq" id="XP_019040315.1">
    <property type="nucleotide sequence ID" value="XM_019186694.1"/>
</dbReference>
<dbReference type="EMBL" id="KV454209">
    <property type="protein sequence ID" value="ODQ61108.1"/>
    <property type="molecule type" value="Genomic_DNA"/>
</dbReference>
<dbReference type="GeneID" id="30203940"/>
<protein>
    <submittedName>
        <fullName evidence="1">Uncharacterized protein</fullName>
    </submittedName>
</protein>
<sequence length="91" mass="10272">MLKNPIHGFGQRSPTWELVETSKSTCAAKSHDKLYRPSQELFRTVANAHIYCQEKKSNLQVLVNHSINLHQSPFNPSNCSTIPLKSIDPVI</sequence>
<evidence type="ECO:0000313" key="1">
    <source>
        <dbReference type="EMBL" id="ODQ61108.1"/>
    </source>
</evidence>
<organism evidence="1 2">
    <name type="scientific">Wickerhamomyces anomalus (strain ATCC 58044 / CBS 1984 / NCYC 433 / NRRL Y-366-8)</name>
    <name type="common">Yeast</name>
    <name type="synonym">Hansenula anomala</name>
    <dbReference type="NCBI Taxonomy" id="683960"/>
    <lineage>
        <taxon>Eukaryota</taxon>
        <taxon>Fungi</taxon>
        <taxon>Dikarya</taxon>
        <taxon>Ascomycota</taxon>
        <taxon>Saccharomycotina</taxon>
        <taxon>Saccharomycetes</taxon>
        <taxon>Phaffomycetales</taxon>
        <taxon>Wickerhamomycetaceae</taxon>
        <taxon>Wickerhamomyces</taxon>
    </lineage>
</organism>
<evidence type="ECO:0000313" key="2">
    <source>
        <dbReference type="Proteomes" id="UP000094112"/>
    </source>
</evidence>
<dbReference type="Proteomes" id="UP000094112">
    <property type="component" value="Unassembled WGS sequence"/>
</dbReference>
<name>A0A1E3P6Y2_WICAA</name>
<gene>
    <name evidence="1" type="ORF">WICANDRAFT_99687</name>
</gene>
<accession>A0A1E3P6Y2</accession>
<dbReference type="AlphaFoldDB" id="A0A1E3P6Y2"/>